<proteinExistence type="predicted"/>
<reference evidence="1" key="1">
    <citation type="submission" date="2022-12" db="EMBL/GenBank/DDBJ databases">
        <authorList>
            <person name="Webb A."/>
        </authorList>
    </citation>
    <scope>NUCLEOTIDE SEQUENCE</scope>
    <source>
        <strain evidence="1">Pd1</strain>
    </source>
</reference>
<comment type="caution">
    <text evidence="1">The sequence shown here is derived from an EMBL/GenBank/DDBJ whole genome shotgun (WGS) entry which is preliminary data.</text>
</comment>
<keyword evidence="2" id="KW-1185">Reference proteome</keyword>
<dbReference type="Proteomes" id="UP001162029">
    <property type="component" value="Unassembled WGS sequence"/>
</dbReference>
<sequence length="79" mass="8780">MLQHEELKNKLSGRAAKSVASLGTLLEAFQLKNVVDEDMVQELLQIRAKFKLITATTGVRGTIGPTATRTSKRIRICHF</sequence>
<gene>
    <name evidence="1" type="ORF">PDE001_LOCUS11026</name>
</gene>
<evidence type="ECO:0000313" key="2">
    <source>
        <dbReference type="Proteomes" id="UP001162029"/>
    </source>
</evidence>
<evidence type="ECO:0000313" key="1">
    <source>
        <dbReference type="EMBL" id="CAI5746003.1"/>
    </source>
</evidence>
<accession>A0AAV0VBZ6</accession>
<dbReference type="AlphaFoldDB" id="A0AAV0VBZ6"/>
<name>A0AAV0VBZ6_9STRA</name>
<organism evidence="1 2">
    <name type="scientific">Peronospora destructor</name>
    <dbReference type="NCBI Taxonomy" id="86335"/>
    <lineage>
        <taxon>Eukaryota</taxon>
        <taxon>Sar</taxon>
        <taxon>Stramenopiles</taxon>
        <taxon>Oomycota</taxon>
        <taxon>Peronosporomycetes</taxon>
        <taxon>Peronosporales</taxon>
        <taxon>Peronosporaceae</taxon>
        <taxon>Peronospora</taxon>
    </lineage>
</organism>
<protein>
    <submittedName>
        <fullName evidence="1">Uncharacterized protein</fullName>
    </submittedName>
</protein>
<dbReference type="EMBL" id="CANTFM010002341">
    <property type="protein sequence ID" value="CAI5746003.1"/>
    <property type="molecule type" value="Genomic_DNA"/>
</dbReference>